<feature type="domain" description="HTH LytTR-type" evidence="1">
    <location>
        <begin position="155"/>
        <end position="260"/>
    </location>
</feature>
<dbReference type="PANTHER" id="PTHR37299">
    <property type="entry name" value="TRANSCRIPTIONAL REGULATOR-RELATED"/>
    <property type="match status" value="1"/>
</dbReference>
<keyword evidence="3" id="KW-1185">Reference proteome</keyword>
<dbReference type="Pfam" id="PF01590">
    <property type="entry name" value="GAF"/>
    <property type="match status" value="1"/>
</dbReference>
<reference evidence="2 3" key="1">
    <citation type="submission" date="2016-01" db="EMBL/GenBank/DDBJ databases">
        <title>High potential of lignocellulose degradation of a new Verrucomicrobia species.</title>
        <authorList>
            <person name="Wang Y."/>
            <person name="Shi Y."/>
            <person name="Qiu Z."/>
            <person name="Liu S."/>
            <person name="Yang H."/>
        </authorList>
    </citation>
    <scope>NUCLEOTIDE SEQUENCE [LARGE SCALE GENOMIC DNA]</scope>
    <source>
        <strain evidence="2 3">TSB47</strain>
    </source>
</reference>
<dbReference type="Pfam" id="PF04397">
    <property type="entry name" value="LytTR"/>
    <property type="match status" value="1"/>
</dbReference>
<name>A0A178IFZ1_9BACT</name>
<dbReference type="GO" id="GO:0003677">
    <property type="term" value="F:DNA binding"/>
    <property type="evidence" value="ECO:0007669"/>
    <property type="project" value="InterPro"/>
</dbReference>
<proteinExistence type="predicted"/>
<gene>
    <name evidence="2" type="ORF">AW736_21365</name>
</gene>
<dbReference type="STRING" id="1184151.AW736_21365"/>
<organism evidence="2 3">
    <name type="scientific">Termitidicoccus mucosus</name>
    <dbReference type="NCBI Taxonomy" id="1184151"/>
    <lineage>
        <taxon>Bacteria</taxon>
        <taxon>Pseudomonadati</taxon>
        <taxon>Verrucomicrobiota</taxon>
        <taxon>Opitutia</taxon>
        <taxon>Opitutales</taxon>
        <taxon>Opitutaceae</taxon>
        <taxon>Termitidicoccus</taxon>
    </lineage>
</organism>
<dbReference type="Proteomes" id="UP000078486">
    <property type="component" value="Unassembled WGS sequence"/>
</dbReference>
<evidence type="ECO:0000313" key="2">
    <source>
        <dbReference type="EMBL" id="OAM88055.1"/>
    </source>
</evidence>
<dbReference type="InterPro" id="IPR003018">
    <property type="entry name" value="GAF"/>
</dbReference>
<dbReference type="PANTHER" id="PTHR37299:SF1">
    <property type="entry name" value="STAGE 0 SPORULATION PROTEIN A HOMOLOG"/>
    <property type="match status" value="1"/>
</dbReference>
<sequence>MGELLEADRTWVFRYDAKLNGFVRIHKWVRDGYRPTLEDFQELPVDVLQGLHEALQRGLMVHFPDISWFAGGSLELKQRMIRSGIRAVIAVPIFANEELAGILGQDTERDTREWNEEARATLKTTAEIIGGIFAKESSLEPAPAAQDPVQALPVLYVVQGNGVVSLPQEQILHVSSDRNHSCLHTVDGRKFDGLRSLSEWENLLPSGNFTRVHRSHIVNIDKIARLDRTGGVWRLWLADGATSLPVGRPHRFKVQKLLLPGLRHAMLEDAATAAQSNSRITPFFLRPMA</sequence>
<dbReference type="InterPro" id="IPR007492">
    <property type="entry name" value="LytTR_DNA-bd_dom"/>
</dbReference>
<evidence type="ECO:0000313" key="3">
    <source>
        <dbReference type="Proteomes" id="UP000078486"/>
    </source>
</evidence>
<comment type="caution">
    <text evidence="2">The sequence shown here is derived from an EMBL/GenBank/DDBJ whole genome shotgun (WGS) entry which is preliminary data.</text>
</comment>
<dbReference type="PROSITE" id="PS50930">
    <property type="entry name" value="HTH_LYTTR"/>
    <property type="match status" value="1"/>
</dbReference>
<dbReference type="Gene3D" id="2.40.50.1020">
    <property type="entry name" value="LytTr DNA-binding domain"/>
    <property type="match status" value="1"/>
</dbReference>
<dbReference type="GO" id="GO:0000156">
    <property type="term" value="F:phosphorelay response regulator activity"/>
    <property type="evidence" value="ECO:0007669"/>
    <property type="project" value="InterPro"/>
</dbReference>
<protein>
    <recommendedName>
        <fullName evidence="1">HTH LytTR-type domain-containing protein</fullName>
    </recommendedName>
</protein>
<dbReference type="AlphaFoldDB" id="A0A178IFZ1"/>
<dbReference type="InterPro" id="IPR029016">
    <property type="entry name" value="GAF-like_dom_sf"/>
</dbReference>
<evidence type="ECO:0000259" key="1">
    <source>
        <dbReference type="PROSITE" id="PS50930"/>
    </source>
</evidence>
<dbReference type="SUPFAM" id="SSF55781">
    <property type="entry name" value="GAF domain-like"/>
    <property type="match status" value="1"/>
</dbReference>
<dbReference type="EMBL" id="LRRQ01000149">
    <property type="protein sequence ID" value="OAM88055.1"/>
    <property type="molecule type" value="Genomic_DNA"/>
</dbReference>
<dbReference type="SMART" id="SM00850">
    <property type="entry name" value="LytTR"/>
    <property type="match status" value="1"/>
</dbReference>
<dbReference type="InterPro" id="IPR046947">
    <property type="entry name" value="LytR-like"/>
</dbReference>
<dbReference type="Gene3D" id="3.30.450.40">
    <property type="match status" value="1"/>
</dbReference>
<accession>A0A178IFZ1</accession>